<gene>
    <name evidence="3" type="ORF">QWZ18_28940</name>
</gene>
<feature type="compositionally biased region" description="Basic residues" evidence="1">
    <location>
        <begin position="82"/>
        <end position="96"/>
    </location>
</feature>
<sequence>MRPIFAALCLACAATAALAGEPLGDGPVAAGGFGMDGSDYYGDIHARMPFTREEAPRPIGLADIARARAARGRAVASAHTIRSAHRPPRHARPHRG</sequence>
<dbReference type="EMBL" id="JAUFPT010000107">
    <property type="protein sequence ID" value="MDN3574612.1"/>
    <property type="molecule type" value="Genomic_DNA"/>
</dbReference>
<dbReference type="Proteomes" id="UP001244297">
    <property type="component" value="Unassembled WGS sequence"/>
</dbReference>
<keyword evidence="4" id="KW-1185">Reference proteome</keyword>
<feature type="region of interest" description="Disordered" evidence="1">
    <location>
        <begin position="77"/>
        <end position="96"/>
    </location>
</feature>
<name>A0ABT8AXD7_9HYPH</name>
<feature type="chain" id="PRO_5046037708" evidence="2">
    <location>
        <begin position="20"/>
        <end position="96"/>
    </location>
</feature>
<feature type="signal peptide" evidence="2">
    <location>
        <begin position="1"/>
        <end position="19"/>
    </location>
</feature>
<evidence type="ECO:0000256" key="2">
    <source>
        <dbReference type="SAM" id="SignalP"/>
    </source>
</evidence>
<comment type="caution">
    <text evidence="3">The sequence shown here is derived from an EMBL/GenBank/DDBJ whole genome shotgun (WGS) entry which is preliminary data.</text>
</comment>
<protein>
    <submittedName>
        <fullName evidence="3">Uncharacterized protein</fullName>
    </submittedName>
</protein>
<evidence type="ECO:0000256" key="1">
    <source>
        <dbReference type="SAM" id="MobiDB-lite"/>
    </source>
</evidence>
<accession>A0ABT8AXD7</accession>
<evidence type="ECO:0000313" key="4">
    <source>
        <dbReference type="Proteomes" id="UP001244297"/>
    </source>
</evidence>
<organism evidence="3 4">
    <name type="scientific">Methylobacterium longum</name>
    <dbReference type="NCBI Taxonomy" id="767694"/>
    <lineage>
        <taxon>Bacteria</taxon>
        <taxon>Pseudomonadati</taxon>
        <taxon>Pseudomonadota</taxon>
        <taxon>Alphaproteobacteria</taxon>
        <taxon>Hyphomicrobiales</taxon>
        <taxon>Methylobacteriaceae</taxon>
        <taxon>Methylobacterium</taxon>
    </lineage>
</organism>
<reference evidence="4" key="1">
    <citation type="journal article" date="2019" name="Int. J. Syst. Evol. Microbiol.">
        <title>The Global Catalogue of Microorganisms (GCM) 10K type strain sequencing project: providing services to taxonomists for standard genome sequencing and annotation.</title>
        <authorList>
            <consortium name="The Broad Institute Genomics Platform"/>
            <consortium name="The Broad Institute Genome Sequencing Center for Infectious Disease"/>
            <person name="Wu L."/>
            <person name="Ma J."/>
        </authorList>
    </citation>
    <scope>NUCLEOTIDE SEQUENCE [LARGE SCALE GENOMIC DNA]</scope>
    <source>
        <strain evidence="4">CECT 7806</strain>
    </source>
</reference>
<proteinExistence type="predicted"/>
<dbReference type="RefSeq" id="WP_238286299.1">
    <property type="nucleotide sequence ID" value="NZ_BPQS01000005.1"/>
</dbReference>
<keyword evidence="2" id="KW-0732">Signal</keyword>
<evidence type="ECO:0000313" key="3">
    <source>
        <dbReference type="EMBL" id="MDN3574612.1"/>
    </source>
</evidence>